<dbReference type="AlphaFoldDB" id="A0A540LZZ2"/>
<reference evidence="2 3" key="1">
    <citation type="journal article" date="2019" name="G3 (Bethesda)">
        <title>Sequencing of a Wild Apple (Malus baccata) Genome Unravels the Differences Between Cultivated and Wild Apple Species Regarding Disease Resistance and Cold Tolerance.</title>
        <authorList>
            <person name="Chen X."/>
        </authorList>
    </citation>
    <scope>NUCLEOTIDE SEQUENCE [LARGE SCALE GENOMIC DNA]</scope>
    <source>
        <strain evidence="3">cv. Shandingzi</strain>
        <tissue evidence="2">Leaves</tissue>
    </source>
</reference>
<evidence type="ECO:0000313" key="2">
    <source>
        <dbReference type="EMBL" id="TQD91832.1"/>
    </source>
</evidence>
<dbReference type="EMBL" id="VIEB01000409">
    <property type="protein sequence ID" value="TQD91832.1"/>
    <property type="molecule type" value="Genomic_DNA"/>
</dbReference>
<keyword evidence="3" id="KW-1185">Reference proteome</keyword>
<protein>
    <submittedName>
        <fullName evidence="2">Uncharacterized protein</fullName>
    </submittedName>
</protein>
<name>A0A540LZZ2_MALBA</name>
<dbReference type="Proteomes" id="UP000315295">
    <property type="component" value="Unassembled WGS sequence"/>
</dbReference>
<accession>A0A540LZZ2</accession>
<feature type="region of interest" description="Disordered" evidence="1">
    <location>
        <begin position="138"/>
        <end position="157"/>
    </location>
</feature>
<comment type="caution">
    <text evidence="2">The sequence shown here is derived from an EMBL/GenBank/DDBJ whole genome shotgun (WGS) entry which is preliminary data.</text>
</comment>
<gene>
    <name evidence="2" type="ORF">C1H46_022674</name>
</gene>
<evidence type="ECO:0000313" key="3">
    <source>
        <dbReference type="Proteomes" id="UP000315295"/>
    </source>
</evidence>
<organism evidence="2 3">
    <name type="scientific">Malus baccata</name>
    <name type="common">Siberian crab apple</name>
    <name type="synonym">Pyrus baccata</name>
    <dbReference type="NCBI Taxonomy" id="106549"/>
    <lineage>
        <taxon>Eukaryota</taxon>
        <taxon>Viridiplantae</taxon>
        <taxon>Streptophyta</taxon>
        <taxon>Embryophyta</taxon>
        <taxon>Tracheophyta</taxon>
        <taxon>Spermatophyta</taxon>
        <taxon>Magnoliopsida</taxon>
        <taxon>eudicotyledons</taxon>
        <taxon>Gunneridae</taxon>
        <taxon>Pentapetalae</taxon>
        <taxon>rosids</taxon>
        <taxon>fabids</taxon>
        <taxon>Rosales</taxon>
        <taxon>Rosaceae</taxon>
        <taxon>Amygdaloideae</taxon>
        <taxon>Maleae</taxon>
        <taxon>Malus</taxon>
    </lineage>
</organism>
<proteinExistence type="predicted"/>
<sequence>MRRIITARNNTVLSLLRPNLPPKRQQWRNLPPLQHQLLWQKRRLQRRIPNRRRITITRSRRQRHPGVPVYRYELAKEYDVELDAVLTVLGYVYRGKLRLLPKAFTSAWTTLALMSLVDQWFMLPRLVNTCCRGSNGPISQLNSGDGRESPGECSSSRFGSRVDSHRLQVAVLLPHYSRRF</sequence>
<evidence type="ECO:0000256" key="1">
    <source>
        <dbReference type="SAM" id="MobiDB-lite"/>
    </source>
</evidence>